<feature type="transmembrane region" description="Helical" evidence="5">
    <location>
        <begin position="200"/>
        <end position="222"/>
    </location>
</feature>
<proteinExistence type="predicted"/>
<evidence type="ECO:0000313" key="8">
    <source>
        <dbReference type="Proteomes" id="UP000799766"/>
    </source>
</evidence>
<dbReference type="AlphaFoldDB" id="A0A6A6P0D6"/>
<dbReference type="GO" id="GO:0005886">
    <property type="term" value="C:plasma membrane"/>
    <property type="evidence" value="ECO:0007669"/>
    <property type="project" value="TreeGrafter"/>
</dbReference>
<comment type="subcellular location">
    <subcellularLocation>
        <location evidence="1">Endomembrane system</location>
        <topology evidence="1">Multi-pass membrane protein</topology>
    </subcellularLocation>
</comment>
<dbReference type="InterPro" id="IPR050911">
    <property type="entry name" value="DRAM/TMEM150_Autophagy_Mod"/>
</dbReference>
<evidence type="ECO:0000256" key="2">
    <source>
        <dbReference type="ARBA" id="ARBA00022692"/>
    </source>
</evidence>
<feature type="transmembrane region" description="Helical" evidence="5">
    <location>
        <begin position="60"/>
        <end position="84"/>
    </location>
</feature>
<evidence type="ECO:0000256" key="4">
    <source>
        <dbReference type="ARBA" id="ARBA00023136"/>
    </source>
</evidence>
<keyword evidence="8" id="KW-1185">Reference proteome</keyword>
<dbReference type="OrthoDB" id="10032492at2759"/>
<evidence type="ECO:0000256" key="3">
    <source>
        <dbReference type="ARBA" id="ARBA00022989"/>
    </source>
</evidence>
<feature type="transmembrane region" description="Helical" evidence="5">
    <location>
        <begin position="132"/>
        <end position="153"/>
    </location>
</feature>
<accession>A0A6A6P0D6</accession>
<evidence type="ECO:0000256" key="5">
    <source>
        <dbReference type="SAM" id="Phobius"/>
    </source>
</evidence>
<dbReference type="GO" id="GO:0012505">
    <property type="term" value="C:endomembrane system"/>
    <property type="evidence" value="ECO:0007669"/>
    <property type="project" value="UniProtKB-SubCell"/>
</dbReference>
<dbReference type="PANTHER" id="PTHR21324:SF2">
    <property type="entry name" value="EG:22E5.9 PROTEIN"/>
    <property type="match status" value="1"/>
</dbReference>
<reference evidence="7" key="1">
    <citation type="journal article" date="2020" name="Stud. Mycol.">
        <title>101 Dothideomycetes genomes: a test case for predicting lifestyles and emergence of pathogens.</title>
        <authorList>
            <person name="Haridas S."/>
            <person name="Albert R."/>
            <person name="Binder M."/>
            <person name="Bloem J."/>
            <person name="Labutti K."/>
            <person name="Salamov A."/>
            <person name="Andreopoulos B."/>
            <person name="Baker S."/>
            <person name="Barry K."/>
            <person name="Bills G."/>
            <person name="Bluhm B."/>
            <person name="Cannon C."/>
            <person name="Castanera R."/>
            <person name="Culley D."/>
            <person name="Daum C."/>
            <person name="Ezra D."/>
            <person name="Gonzalez J."/>
            <person name="Henrissat B."/>
            <person name="Kuo A."/>
            <person name="Liang C."/>
            <person name="Lipzen A."/>
            <person name="Lutzoni F."/>
            <person name="Magnuson J."/>
            <person name="Mondo S."/>
            <person name="Nolan M."/>
            <person name="Ohm R."/>
            <person name="Pangilinan J."/>
            <person name="Park H.-J."/>
            <person name="Ramirez L."/>
            <person name="Alfaro M."/>
            <person name="Sun H."/>
            <person name="Tritt A."/>
            <person name="Yoshinaga Y."/>
            <person name="Zwiers L.-H."/>
            <person name="Turgeon B."/>
            <person name="Goodwin S."/>
            <person name="Spatafora J."/>
            <person name="Crous P."/>
            <person name="Grigoriev I."/>
        </authorList>
    </citation>
    <scope>NUCLEOTIDE SEQUENCE</scope>
    <source>
        <strain evidence="7">ATCC 16933</strain>
    </source>
</reference>
<keyword evidence="4 5" id="KW-0472">Membrane</keyword>
<feature type="domain" description="CWH43-like N-terminal" evidence="6">
    <location>
        <begin position="8"/>
        <end position="217"/>
    </location>
</feature>
<gene>
    <name evidence="7" type="ORF">BDY21DRAFT_363701</name>
</gene>
<dbReference type="InterPro" id="IPR019402">
    <property type="entry name" value="CWH43_N"/>
</dbReference>
<sequence length="246" mass="27956">MRVPLHLLWLFPLVAAVIWFATLLTLLIRWLVRGMPKYPDQSNPLVAFISDIAAFEMKPVFLVGGSITAVAFVGTVCSVHYARYHHSMYGIYDVRWKLWLSILSVIAGIVASSGLVLLGIMDTFRHHEEHNILLKICFGGLSVCAICTSIVYWDQTKKPSPFRRLRLYCIASTAVVALEVCLAIPFMFFMYTGWYRFAGVLEWVICFTGVFYILAFVGFVAVPKEALFEQERQQLLQEDSRESLDA</sequence>
<name>A0A6A6P0D6_9PEZI</name>
<dbReference type="Pfam" id="PF10277">
    <property type="entry name" value="Frag1"/>
    <property type="match status" value="1"/>
</dbReference>
<evidence type="ECO:0000259" key="6">
    <source>
        <dbReference type="Pfam" id="PF10277"/>
    </source>
</evidence>
<feature type="transmembrane region" description="Helical" evidence="5">
    <location>
        <begin position="96"/>
        <end position="120"/>
    </location>
</feature>
<organism evidence="7 8">
    <name type="scientific">Lineolata rhizophorae</name>
    <dbReference type="NCBI Taxonomy" id="578093"/>
    <lineage>
        <taxon>Eukaryota</taxon>
        <taxon>Fungi</taxon>
        <taxon>Dikarya</taxon>
        <taxon>Ascomycota</taxon>
        <taxon>Pezizomycotina</taxon>
        <taxon>Dothideomycetes</taxon>
        <taxon>Dothideomycetes incertae sedis</taxon>
        <taxon>Lineolatales</taxon>
        <taxon>Lineolataceae</taxon>
        <taxon>Lineolata</taxon>
    </lineage>
</organism>
<keyword evidence="3 5" id="KW-1133">Transmembrane helix</keyword>
<dbReference type="Proteomes" id="UP000799766">
    <property type="component" value="Unassembled WGS sequence"/>
</dbReference>
<evidence type="ECO:0000313" key="7">
    <source>
        <dbReference type="EMBL" id="KAF2457416.1"/>
    </source>
</evidence>
<evidence type="ECO:0000256" key="1">
    <source>
        <dbReference type="ARBA" id="ARBA00004127"/>
    </source>
</evidence>
<dbReference type="EMBL" id="MU001680">
    <property type="protein sequence ID" value="KAF2457416.1"/>
    <property type="molecule type" value="Genomic_DNA"/>
</dbReference>
<feature type="transmembrane region" description="Helical" evidence="5">
    <location>
        <begin position="165"/>
        <end position="188"/>
    </location>
</feature>
<feature type="transmembrane region" description="Helical" evidence="5">
    <location>
        <begin position="7"/>
        <end position="32"/>
    </location>
</feature>
<keyword evidence="2 5" id="KW-0812">Transmembrane</keyword>
<dbReference type="PANTHER" id="PTHR21324">
    <property type="entry name" value="FASTING-INDUCIBLE INTEGRAL MEMBRANE PROTEIN TM6P1-RELATED"/>
    <property type="match status" value="1"/>
</dbReference>
<protein>
    <submittedName>
        <fullName evidence="7">Frag1/DRAM/Sfk1</fullName>
    </submittedName>
</protein>